<feature type="compositionally biased region" description="Polar residues" evidence="2">
    <location>
        <begin position="2211"/>
        <end position="2233"/>
    </location>
</feature>
<dbReference type="GO" id="GO:0005634">
    <property type="term" value="C:nucleus"/>
    <property type="evidence" value="ECO:0007669"/>
    <property type="project" value="TreeGrafter"/>
</dbReference>
<dbReference type="PANTHER" id="PTHR11139:SF1">
    <property type="entry name" value="TRANSFORMATION_TRANSCRIPTION DOMAIN-ASSOCIATED PROTEIN"/>
    <property type="match status" value="1"/>
</dbReference>
<gene>
    <name evidence="5" type="ORF">GAYE_SCF00G1836</name>
</gene>
<dbReference type="InterPro" id="IPR016024">
    <property type="entry name" value="ARM-type_fold"/>
</dbReference>
<evidence type="ECO:0000259" key="4">
    <source>
        <dbReference type="PROSITE" id="PS51189"/>
    </source>
</evidence>
<feature type="domain" description="FAT" evidence="4">
    <location>
        <begin position="2723"/>
        <end position="3342"/>
    </location>
</feature>
<dbReference type="SUPFAM" id="SSF48371">
    <property type="entry name" value="ARM repeat"/>
    <property type="match status" value="2"/>
</dbReference>
<feature type="compositionally biased region" description="Low complexity" evidence="2">
    <location>
        <begin position="2178"/>
        <end position="2198"/>
    </location>
</feature>
<name>A0AAV9I9A3_9RHOD</name>
<dbReference type="Pfam" id="PF02259">
    <property type="entry name" value="FAT"/>
    <property type="match status" value="1"/>
</dbReference>
<evidence type="ECO:0000256" key="1">
    <source>
        <dbReference type="ARBA" id="ARBA00007234"/>
    </source>
</evidence>
<dbReference type="InterPro" id="IPR014009">
    <property type="entry name" value="PIK_FAT"/>
</dbReference>
<dbReference type="SUPFAM" id="SSF56112">
    <property type="entry name" value="Protein kinase-like (PK-like)"/>
    <property type="match status" value="1"/>
</dbReference>
<keyword evidence="6" id="KW-1185">Reference proteome</keyword>
<feature type="compositionally biased region" description="Polar residues" evidence="2">
    <location>
        <begin position="3457"/>
        <end position="3483"/>
    </location>
</feature>
<comment type="caution">
    <text evidence="5">The sequence shown here is derived from an EMBL/GenBank/DDBJ whole genome shotgun (WGS) entry which is preliminary data.</text>
</comment>
<evidence type="ECO:0000256" key="2">
    <source>
        <dbReference type="SAM" id="MobiDB-lite"/>
    </source>
</evidence>
<reference evidence="5 6" key="1">
    <citation type="submission" date="2022-07" db="EMBL/GenBank/DDBJ databases">
        <title>Genome-wide signatures of adaptation to extreme environments.</title>
        <authorList>
            <person name="Cho C.H."/>
            <person name="Yoon H.S."/>
        </authorList>
    </citation>
    <scope>NUCLEOTIDE SEQUENCE [LARGE SCALE GENOMIC DNA]</scope>
    <source>
        <strain evidence="5 6">108.79 E11</strain>
    </source>
</reference>
<dbReference type="GO" id="GO:0006281">
    <property type="term" value="P:DNA repair"/>
    <property type="evidence" value="ECO:0007669"/>
    <property type="project" value="TreeGrafter"/>
</dbReference>
<feature type="compositionally biased region" description="Basic and acidic residues" evidence="2">
    <location>
        <begin position="2058"/>
        <end position="2076"/>
    </location>
</feature>
<dbReference type="EMBL" id="JANCYU010000020">
    <property type="protein sequence ID" value="KAK4523938.1"/>
    <property type="molecule type" value="Genomic_DNA"/>
</dbReference>
<dbReference type="InterPro" id="IPR046805">
    <property type="entry name" value="Tra1_ring"/>
</dbReference>
<feature type="region of interest" description="Disordered" evidence="2">
    <location>
        <begin position="2178"/>
        <end position="2233"/>
    </location>
</feature>
<sequence length="4088" mass="469673">MSVPSSFQNWAEVLKARDVEPSRKLQVVAELRDTVDFSNPQLYAQFLQVFFPIFNSILESNENSSYEEKKCKAVVLDLLSHIPQGSCLEPYSPTLLKTCLSLLQNCTDDLGTPCIKLIFSLYRHYKTKLFPYVREVVDFLIRLYQNARNMVSLYFSKDTSKQSRVASSELSDSQSSSSSQRILKSTESFRVLAECPLLLVYLVQIYPEVSKSFLPSLVTCMFETVSLEATEPQDASMKPVFQDFILCQVKIIQFFSFLIRDFYDYVQFLDKSIAHVIVKLLRRCPSECIQSRKELLVATRHILGTSFRSSFATELENLIDEATLFGSSETISEGVKSLGYSFLAELIHLMRQDLSYDILKKVIGIFCKNILDGTLSLPVQFASAKLLVSLSETIQNQSEGNISKKTLFVRIIATFVERFESLIERITVLAANVKYLEEHQLQDKTSPLDDSSSLFLGESFFEYLEKLEADLRESFRAEFSNNDPKVPKTVDITVMEREALHRNQIEKDISDCKLLVKTMMQGIRTILSNLQLSDTLDSASMGSRTPYGGVVLNAAVSLTSRKLTEDECLLMVRFLYLGCKCIGSLQRNGMIDEKEEKDLVNQFSQIFTELNAKSFQDIFSVCVGQLCDNIVEQPFVLQIFQHLIASQHLSKFCVNILLSYLTQHLYLLEKETAAPNVSVSSDSSSANMSLRETNENAGNTSVYLSLFKTLFASITLFSDNEAAVRPYIFMIVKGSLNEAKKSRHPHNYFRLLRAFFKSLTGGKFELLYKDMIPLLRVILEDLVGFLETGCYEDSRNLLIELCLTIPARPSSILPHLTLHMRPLLLALQSDSSDIILLGLRTLEFWIEMLHPEYLESILESMQPKFMQLLWSGVYHSSQRLASCFLKILGKLGGTSRKYGSDILSLQLNKRRQVEHVYLQLQDTNVQNLKLNMTELVELCSNILDDSYVSKTLQLDCSDKDTMLMRSSAYSMLKSMVLLFLPSDSSAQEQLVTSVRNTVGSFEGRQMLKSVLLERSEIYMRDSFYYYKRKEENFSTELLKAIACIAANSALNSFLNGDPQILLQQLLDYSVFRWIFFYLEPPSSDSCTFSWSLIDALFQFIEDGSLEAMEFSVSTISRIFHSFQDILGSELFRYHAVLIYCLNSFTHLCYSKRLAAKVIALQGLTASLENIDETFVLNPTSDVFLSHILRGVFSAIRETEEYPNKLSSELHKLKEILVSKITGEHVAWEKHAFPQDLYTLFASELCSSSEICRLWAQELINEISSALGKPAIDIFDRTFDQCLKVLLAKSMRFSSFGKQVAYISMSCYLMECGVITPDWFGLGIGTDDEFERATVRMLLETSGEQRVVDFHSLLKNILIVADDSTHNRLVEADDMALYKLVDNRLTDESVIRFIVPLKVQCLRFIKTLITSVASHFKTEQELPSYITVWTSNKACSEMLVKINKVLFQSLESNHEEISRLSVDSLQLLIQQRCLSKEDLHNNLKPLLSAFGDSHKLSVRCLQGLERVLSLFSSWFNRAIIEKLLEHLKVFIHSCVQNQDSAFNLDWRLPVGIARIFSKLPPSVIEFQDIFFKSLLQLEDFVSMSTPPLKMLDSPRSISFSPFREPLLAFCNAFPRESLEYLVKSISNERFRHLFLSLIESKSAEPLRNTLKENYVRYLELLVEDGVSALEWPSIFVSISVIRILASWNPSWLEDNNLIYHSLHRLWKVVFIQSVFTDGYLSDLEFFDAARQLVHVVIMYYCRNIHQVDVLFLLFSLFGRERYLMDFTFVKNFLNNSQQEQYGVSIPIMEVFKHFIQVASDGTYPPHVLTSCLQLCLIPNLEQSFRDSPGSVQVPKDLLEALVNQLFDSQSETWNDDCLCSELLRLSTLLIMYIPNELLDFRKELIKFGWDNLKKDDSNSKYWAFVKISRFFEAFQAPEKVVCQVFLALLRAWGTEGKVLTRHALSIITPVIPLRVSDDSTSGKAPTIARYTRKILSDEGSTCPRLSHIWYMICKYPLLFYPTRSLFIPLLTGALKKFTASANSMLEYRRTILDLVKLVLKWEFWSMQQDEQAEAVVSEKMTEPEQQREPQRDDETKKAQASVSQSVKDESMEVVNDPHETASTSHHLIDLCQKIVFRLTLLIMDNFSNVNDLLMECYAILAFSSRVWHHFDLNFHQLDSLVNFAVTREVAVEETTHEVTAAAPATTTTSSSVHSSATSTGIQNTMRREDSKSNLPDSSATFASSKNNVPVTDSQTGNESALQLKYCLAWNLFIIATKCHRLHFFKERLKYVSFLVKVCSRGSKLDTMKMIGRAIKSIPGIDTEDGKLFIDHLVQDLFVEIKDSGSSIENFLWLRNVSEFLATLRPLNVVMDSGKLEYLTKILIQVVKERSSSWISEKRMKEASSNLISRKDSDSERNEALDHLIFSLVAILSPQLPMLQGEERRYLMQSVIVILDNCSVDSILKQVLENIRLWIYGSDNAEDFSCSNQYLTTKEKVQLIAKFHHFERNESAKVLSQDFYSLILSIFVQRRFEFEEFFSKLERTLACGLCSRDWHLHRQLLDVWMSNEKLPGRQPFEVLGWILSEKDWEPFADYYWLSLGTELVLESIHASYASLNMTESFDAMKDSDSFHSMQVDSDFLSTYINDMETLWKERNELDWTHLRLSLEQLAVYCSWAGEVLWKELFGVLWYESSTEKKAFLEESVCKLVAKRYHSVQRTQEPSVVQSILSSAENCEDSFPRLAPEILAFVGIHFRCHSVCLRLLEKRLQQLSKILGNSSSFQDDAVKYEWRYLLDAKAAIYRDLNDWDAYWEIMKKLQGDNCEYTKKVFLMMELERWNDVQQIALGAMNAYQEGDVHQHNLTNNHIVVIEDAWIESAKQLNQWDILTDFSRSVVHTDLLHECLWRLPDWAALKEVSNKYPVDDAFQLKIYQISLQLQENKLENIGYLISQGYQELLNRFKSISRPLHVEVLDNLSFKGNLLVELEESSRILLELNSFARSQVYEESRLEKILQILTSWRERLPNEWEYLNVWNELLTWRNHMYKVLVNAFQAVKESRGLEIPSNLLSLGVNESAWSVNTFAKVARKQGLTEVCLQCFQKMYHFPTMHSNEYFTKVKQQAKSNLQPEYYLEDKTNSSSLQLGLSQVNACNVENFGKYQQAQMLVLKAKFYERLGYLEDANRMFATALSHCGDLSSGWFAWGEYCDHVFDKSRDFSWATAAVNCYLQAIIFGSKRSRMKMARILRLLSLSIAMEESSTRTGKKTVMEAKVAQNVGGRMEGASSHDLLYENFTSQSRETNTSSQPLSVVSVFEQHLNMLPTWVWIPFIADIISMLLRKEGLVLYKVLVKVAQSYPQAIFYTLRSFMEERKPIDRPEKMRSVEAMNFPKKPVQALPDTAAEKYAREQKRHAEMLKRKYEELQERYRMGQWGSNYHPSEAERILQDAKAQAEQAASRAQTAMLSYEKMHRSSNLSFSQGARQYQSETTLSSFDGKDSQGSVSSSGVNTSEDNAIEEDNSQAPSQCNFASPYEAADYIMLQIVEKNYLLYMDLERICSELSVKLKSQPEEQLFSLMNVVLQRCSQVSLHSNQKEISSSVRAALEEVSKLCFGTGLSEKSDFRVPYYLSDLKESFEREIAPQTAEDFPNNVDELIVRLQRWKKVIQERIERQHSIRYLERLSRYLVDSFGYSISSSIQMFGCYHGLLGEPPVESFPNIDRILPHVVVNNEGGTFSRRIQVLGTDGRIYHFIAESSVSTSLQRAEERTAHLLTSLSQHCLSRHTCTRRRGLKIRTLHSVPTGTHSRLLVADGRATSYSLMQPLLDYCNSKGVELDHVTGEFREHYSSLLMASSRQEWKDSMSQKDYLVQCRLQAFEDIVANYIPKNVLEKWFSSRVKDIASLFQLHREFSRSYAVNSFVQYFLGLGCRKPQSILLDDENGSVLFAGLRTVLSSRRVVESEDAVPFRLTPNISNWLRCFGHLGYFFTSFQFSRMALFEQAKFVKLLLEFFIREDIISLYTSKQAVALSRGTDPQHIGPAASWKTSSRNVQHFMEWNEEILSDVESKLSESIDWISSRLGETKDDSLPSLRDQIENSQSLIANAENWKNVCQMESNWYPWY</sequence>
<dbReference type="InterPro" id="IPR003151">
    <property type="entry name" value="PIK-rel_kinase_FAT"/>
</dbReference>
<comment type="similarity">
    <text evidence="1">Belongs to the PI3/PI4-kinase family. TRA1 subfamily.</text>
</comment>
<dbReference type="InterPro" id="IPR046807">
    <property type="entry name" value="Tra1_central"/>
</dbReference>
<evidence type="ECO:0000313" key="5">
    <source>
        <dbReference type="EMBL" id="KAK4523938.1"/>
    </source>
</evidence>
<proteinExistence type="inferred from homology"/>
<evidence type="ECO:0008006" key="7">
    <source>
        <dbReference type="Google" id="ProtNLM"/>
    </source>
</evidence>
<dbReference type="Pfam" id="PF00454">
    <property type="entry name" value="PI3_PI4_kinase"/>
    <property type="match status" value="1"/>
</dbReference>
<dbReference type="PROSITE" id="PS50290">
    <property type="entry name" value="PI3_4_KINASE_3"/>
    <property type="match status" value="1"/>
</dbReference>
<protein>
    <recommendedName>
        <fullName evidence="7">Non-specific serine/threonine protein kinase</fullName>
    </recommendedName>
</protein>
<dbReference type="InterPro" id="IPR011009">
    <property type="entry name" value="Kinase-like_dom_sf"/>
</dbReference>
<dbReference type="GO" id="GO:0006355">
    <property type="term" value="P:regulation of DNA-templated transcription"/>
    <property type="evidence" value="ECO:0007669"/>
    <property type="project" value="TreeGrafter"/>
</dbReference>
<feature type="region of interest" description="Disordered" evidence="2">
    <location>
        <begin position="2053"/>
        <end position="2097"/>
    </location>
</feature>
<accession>A0AAV9I9A3</accession>
<dbReference type="Gene3D" id="1.10.1070.11">
    <property type="entry name" value="Phosphatidylinositol 3-/4-kinase, catalytic domain"/>
    <property type="match status" value="1"/>
</dbReference>
<feature type="domain" description="PI3K/PI4K catalytic" evidence="3">
    <location>
        <begin position="3692"/>
        <end position="4032"/>
    </location>
</feature>
<dbReference type="GO" id="GO:0000124">
    <property type="term" value="C:SAGA complex"/>
    <property type="evidence" value="ECO:0007669"/>
    <property type="project" value="TreeGrafter"/>
</dbReference>
<dbReference type="InterPro" id="IPR036940">
    <property type="entry name" value="PI3/4_kinase_cat_sf"/>
</dbReference>
<feature type="region of interest" description="Disordered" evidence="2">
    <location>
        <begin position="3457"/>
        <end position="3497"/>
    </location>
</feature>
<organism evidence="5 6">
    <name type="scientific">Galdieria yellowstonensis</name>
    <dbReference type="NCBI Taxonomy" id="3028027"/>
    <lineage>
        <taxon>Eukaryota</taxon>
        <taxon>Rhodophyta</taxon>
        <taxon>Bangiophyceae</taxon>
        <taxon>Galdieriales</taxon>
        <taxon>Galdieriaceae</taxon>
        <taxon>Galdieria</taxon>
    </lineage>
</organism>
<dbReference type="SMART" id="SM00146">
    <property type="entry name" value="PI3Kc"/>
    <property type="match status" value="1"/>
</dbReference>
<dbReference type="Pfam" id="PF20206">
    <property type="entry name" value="Tra1_ring"/>
    <property type="match status" value="1"/>
</dbReference>
<feature type="compositionally biased region" description="Basic and acidic residues" evidence="2">
    <location>
        <begin position="2085"/>
        <end position="2097"/>
    </location>
</feature>
<dbReference type="GO" id="GO:0035267">
    <property type="term" value="C:NuA4 histone acetyltransferase complex"/>
    <property type="evidence" value="ECO:0007669"/>
    <property type="project" value="TreeGrafter"/>
</dbReference>
<dbReference type="Proteomes" id="UP001300502">
    <property type="component" value="Unassembled WGS sequence"/>
</dbReference>
<evidence type="ECO:0000313" key="6">
    <source>
        <dbReference type="Proteomes" id="UP001300502"/>
    </source>
</evidence>
<evidence type="ECO:0000259" key="3">
    <source>
        <dbReference type="PROSITE" id="PS50290"/>
    </source>
</evidence>
<dbReference type="InterPro" id="IPR050517">
    <property type="entry name" value="DDR_Repair_Kinase"/>
</dbReference>
<dbReference type="Pfam" id="PF20175">
    <property type="entry name" value="Tra1_central"/>
    <property type="match status" value="1"/>
</dbReference>
<dbReference type="PANTHER" id="PTHR11139">
    <property type="entry name" value="ATAXIA TELANGIECTASIA MUTATED ATM -RELATED"/>
    <property type="match status" value="1"/>
</dbReference>
<dbReference type="InterPro" id="IPR000403">
    <property type="entry name" value="PI3/4_kinase_cat_dom"/>
</dbReference>
<dbReference type="PROSITE" id="PS51189">
    <property type="entry name" value="FAT"/>
    <property type="match status" value="1"/>
</dbReference>